<keyword evidence="3 6" id="KW-0547">Nucleotide-binding</keyword>
<dbReference type="NCBIfam" id="TIGR00231">
    <property type="entry name" value="small_GTP"/>
    <property type="match status" value="1"/>
</dbReference>
<dbReference type="GO" id="GO:0005525">
    <property type="term" value="F:GTP binding"/>
    <property type="evidence" value="ECO:0007669"/>
    <property type="project" value="UniProtKB-UniRule"/>
</dbReference>
<dbReference type="FunFam" id="3.40.50.300:FF:002220">
    <property type="entry name" value="GTPase Era, mitochondrial"/>
    <property type="match status" value="1"/>
</dbReference>
<dbReference type="InterPro" id="IPR030388">
    <property type="entry name" value="G_ERA_dom"/>
</dbReference>
<organism evidence="8 9">
    <name type="scientific">Lasius platythorax</name>
    <dbReference type="NCBI Taxonomy" id="488582"/>
    <lineage>
        <taxon>Eukaryota</taxon>
        <taxon>Metazoa</taxon>
        <taxon>Ecdysozoa</taxon>
        <taxon>Arthropoda</taxon>
        <taxon>Hexapoda</taxon>
        <taxon>Insecta</taxon>
        <taxon>Pterygota</taxon>
        <taxon>Neoptera</taxon>
        <taxon>Endopterygota</taxon>
        <taxon>Hymenoptera</taxon>
        <taxon>Apocrita</taxon>
        <taxon>Aculeata</taxon>
        <taxon>Formicoidea</taxon>
        <taxon>Formicidae</taxon>
        <taxon>Formicinae</taxon>
        <taxon>Lasius</taxon>
        <taxon>Lasius</taxon>
    </lineage>
</organism>
<dbReference type="InterPro" id="IPR005662">
    <property type="entry name" value="GTPase_Era-like"/>
</dbReference>
<dbReference type="AlphaFoldDB" id="A0AAV2P927"/>
<dbReference type="Proteomes" id="UP001497644">
    <property type="component" value="Chromosome 9"/>
</dbReference>
<feature type="region of interest" description="G2" evidence="6">
    <location>
        <begin position="87"/>
        <end position="91"/>
    </location>
</feature>
<evidence type="ECO:0000256" key="5">
    <source>
        <dbReference type="ARBA" id="ARBA00030975"/>
    </source>
</evidence>
<dbReference type="GO" id="GO:0043024">
    <property type="term" value="F:ribosomal small subunit binding"/>
    <property type="evidence" value="ECO:0007669"/>
    <property type="project" value="TreeGrafter"/>
</dbReference>
<evidence type="ECO:0000256" key="4">
    <source>
        <dbReference type="ARBA" id="ARBA00023134"/>
    </source>
</evidence>
<dbReference type="PANTHER" id="PTHR42698:SF1">
    <property type="entry name" value="GTPASE ERA, MITOCHONDRIAL"/>
    <property type="match status" value="1"/>
</dbReference>
<gene>
    <name evidence="8" type="ORF">LPLAT_LOCUS14339</name>
</gene>
<dbReference type="InterPro" id="IPR015946">
    <property type="entry name" value="KH_dom-like_a/b"/>
</dbReference>
<proteinExistence type="inferred from homology"/>
<dbReference type="NCBIfam" id="TIGR00436">
    <property type="entry name" value="era"/>
    <property type="match status" value="1"/>
</dbReference>
<dbReference type="InterPro" id="IPR005225">
    <property type="entry name" value="Small_GTP-bd"/>
</dbReference>
<evidence type="ECO:0000259" key="7">
    <source>
        <dbReference type="PROSITE" id="PS51713"/>
    </source>
</evidence>
<dbReference type="Pfam" id="PF01926">
    <property type="entry name" value="MMR_HSR1"/>
    <property type="match status" value="1"/>
</dbReference>
<dbReference type="GO" id="GO:0000028">
    <property type="term" value="P:ribosomal small subunit assembly"/>
    <property type="evidence" value="ECO:0007669"/>
    <property type="project" value="TreeGrafter"/>
</dbReference>
<protein>
    <recommendedName>
        <fullName evidence="2">GTPase Era, mitochondrial</fullName>
    </recommendedName>
    <alternativeName>
        <fullName evidence="5">ERA-like protein 1</fullName>
    </alternativeName>
</protein>
<dbReference type="PANTHER" id="PTHR42698">
    <property type="entry name" value="GTPASE ERA"/>
    <property type="match status" value="1"/>
</dbReference>
<feature type="region of interest" description="G4" evidence="6">
    <location>
        <begin position="179"/>
        <end position="182"/>
    </location>
</feature>
<dbReference type="InterPro" id="IPR027417">
    <property type="entry name" value="P-loop_NTPase"/>
</dbReference>
<dbReference type="InterPro" id="IPR006073">
    <property type="entry name" value="GTP-bd"/>
</dbReference>
<sequence>MLFTIERYMIRAGSRYLRRCFSKSVDTSTNFDSQEFVLQSDDNFTSIRREGRKSLKIAILGAPNAGKSTLVNQLIKRSICPASSKVHTTQIKADAIYCEDDTQLIFMDTPGMVSMTECKRYNLAGTFRNDPKVSLATADIVGIVQDAQNIYTRDKINSNILEILTEKILKKIPMILIFNKVDKLKNKEVLLQLVNILAKNKKSLKFSDIFMVSALTGDGIDDLRTYLLDSAKPRDWQYEEHVYSNHKCEDIIQQTVRAKLMDILPNEIPYSLKVKLEHFEPGSDDNVLAMVSVTCPKKNIARLLLRRNKNKTMGSRIKQVAVMAEQELRNAFRTPVRLRLMVNFPT</sequence>
<keyword evidence="9" id="KW-1185">Reference proteome</keyword>
<dbReference type="GO" id="GO:0019843">
    <property type="term" value="F:rRNA binding"/>
    <property type="evidence" value="ECO:0007669"/>
    <property type="project" value="TreeGrafter"/>
</dbReference>
<dbReference type="EMBL" id="OZ034832">
    <property type="protein sequence ID" value="CAL1689406.1"/>
    <property type="molecule type" value="Genomic_DNA"/>
</dbReference>
<dbReference type="PROSITE" id="PS51713">
    <property type="entry name" value="G_ERA"/>
    <property type="match status" value="1"/>
</dbReference>
<evidence type="ECO:0000256" key="6">
    <source>
        <dbReference type="PROSITE-ProRule" id="PRU01050"/>
    </source>
</evidence>
<dbReference type="GO" id="GO:0005759">
    <property type="term" value="C:mitochondrial matrix"/>
    <property type="evidence" value="ECO:0007669"/>
    <property type="project" value="TreeGrafter"/>
</dbReference>
<feature type="region of interest" description="G1" evidence="6">
    <location>
        <begin position="61"/>
        <end position="68"/>
    </location>
</feature>
<feature type="domain" description="Era-type G" evidence="7">
    <location>
        <begin position="53"/>
        <end position="234"/>
    </location>
</feature>
<keyword evidence="4 6" id="KW-0342">GTP-binding</keyword>
<dbReference type="CDD" id="cd04163">
    <property type="entry name" value="Era"/>
    <property type="match status" value="1"/>
</dbReference>
<dbReference type="Gene3D" id="3.30.300.20">
    <property type="match status" value="1"/>
</dbReference>
<reference evidence="8" key="1">
    <citation type="submission" date="2024-04" db="EMBL/GenBank/DDBJ databases">
        <authorList>
            <consortium name="Molecular Ecology Group"/>
        </authorList>
    </citation>
    <scope>NUCLEOTIDE SEQUENCE</scope>
</reference>
<evidence type="ECO:0000313" key="9">
    <source>
        <dbReference type="Proteomes" id="UP001497644"/>
    </source>
</evidence>
<evidence type="ECO:0000313" key="8">
    <source>
        <dbReference type="EMBL" id="CAL1689406.1"/>
    </source>
</evidence>
<evidence type="ECO:0000256" key="3">
    <source>
        <dbReference type="ARBA" id="ARBA00022741"/>
    </source>
</evidence>
<evidence type="ECO:0000256" key="1">
    <source>
        <dbReference type="ARBA" id="ARBA00007921"/>
    </source>
</evidence>
<name>A0AAV2P927_9HYME</name>
<comment type="similarity">
    <text evidence="1 6">Belongs to the TRAFAC class TrmE-Era-EngA-EngB-Septin-like GTPase superfamily. Era GTPase family.</text>
</comment>
<dbReference type="SUPFAM" id="SSF52540">
    <property type="entry name" value="P-loop containing nucleoside triphosphate hydrolases"/>
    <property type="match status" value="1"/>
</dbReference>
<accession>A0AAV2P927</accession>
<feature type="region of interest" description="G3" evidence="6">
    <location>
        <begin position="108"/>
        <end position="111"/>
    </location>
</feature>
<dbReference type="Gene3D" id="3.40.50.300">
    <property type="entry name" value="P-loop containing nucleotide triphosphate hydrolases"/>
    <property type="match status" value="1"/>
</dbReference>
<evidence type="ECO:0000256" key="2">
    <source>
        <dbReference type="ARBA" id="ARBA00019149"/>
    </source>
</evidence>
<feature type="region of interest" description="G5" evidence="6">
    <location>
        <begin position="212"/>
        <end position="214"/>
    </location>
</feature>